<dbReference type="EMBL" id="JANATA010000008">
    <property type="protein sequence ID" value="MCP3428489.1"/>
    <property type="molecule type" value="Genomic_DNA"/>
</dbReference>
<dbReference type="CDD" id="cd03801">
    <property type="entry name" value="GT4_PimA-like"/>
    <property type="match status" value="1"/>
</dbReference>
<comment type="caution">
    <text evidence="1">The sequence shown here is derived from an EMBL/GenBank/DDBJ whole genome shotgun (WGS) entry which is preliminary data.</text>
</comment>
<gene>
    <name evidence="1" type="ORF">NLF92_05970</name>
</gene>
<evidence type="ECO:0000313" key="1">
    <source>
        <dbReference type="EMBL" id="MCP3428489.1"/>
    </source>
</evidence>
<dbReference type="GO" id="GO:0016757">
    <property type="term" value="F:glycosyltransferase activity"/>
    <property type="evidence" value="ECO:0007669"/>
    <property type="project" value="TreeGrafter"/>
</dbReference>
<protein>
    <submittedName>
        <fullName evidence="1">TIGR03087 family PEP-CTERM/XrtA system glycosyltransferase</fullName>
    </submittedName>
</protein>
<dbReference type="AlphaFoldDB" id="A0AA41X4J1"/>
<dbReference type="InterPro" id="IPR017521">
    <property type="entry name" value="Sugar_tfrase_PEP-CTERM_Stp1"/>
</dbReference>
<keyword evidence="2" id="KW-1185">Reference proteome</keyword>
<organism evidence="1 2">
    <name type="scientific">Opacimonas viscosa</name>
    <dbReference type="NCBI Taxonomy" id="2961944"/>
    <lineage>
        <taxon>Bacteria</taxon>
        <taxon>Pseudomonadati</taxon>
        <taxon>Pseudomonadota</taxon>
        <taxon>Gammaproteobacteria</taxon>
        <taxon>Alteromonadales</taxon>
        <taxon>Alteromonadaceae</taxon>
        <taxon>Opacimonas</taxon>
    </lineage>
</organism>
<accession>A0AA41X4J1</accession>
<dbReference type="Pfam" id="PF13692">
    <property type="entry name" value="Glyco_trans_1_4"/>
    <property type="match status" value="1"/>
</dbReference>
<dbReference type="NCBIfam" id="TIGR03087">
    <property type="entry name" value="stp1"/>
    <property type="match status" value="1"/>
</dbReference>
<dbReference type="PANTHER" id="PTHR12526">
    <property type="entry name" value="GLYCOSYLTRANSFERASE"/>
    <property type="match status" value="1"/>
</dbReference>
<reference evidence="1" key="1">
    <citation type="submission" date="2022-07" db="EMBL/GenBank/DDBJ databases">
        <title>Characterization of the Novel Bacterium Alteromonas immobilis LMIT006 and Alteromonas gregis LMIT007.</title>
        <authorList>
            <person name="Lin X."/>
        </authorList>
    </citation>
    <scope>NUCLEOTIDE SEQUENCE</scope>
    <source>
        <strain evidence="1">LMIT007</strain>
    </source>
</reference>
<sequence length="428" mass="48187">MRILYVCQRVPYPPNKGEKLRSFHQIEYLLEQGHSIDVFMPEHSGKDKAHIEQLRSQGVNQTFSGELGQPYLSFAKALCSGRSLSEAKFYRTELQNLFDNVLEQNEYDALVLCASSLARYVFASVHYERLQKTTLLFMDFMDVDSDKWRQYAAQSAWPMRWVYHREAEKVACLEQVVVEKFTQCFLISDKEVQLLQDTLSKVNATPQSQAVHSEQKIHTLGNGIDTKIFTPKPDINADCQHFLFVGVMDYKPNVDAMLWFCEYIWPSILQHNPQAELTIAGMSPTSKILELGKQRSIHVTGLVDDIVPYFHRADVFVAPFQIARGVQNKILQAMACGLPVITSELGLEGITAAEGTELIVANSATEYKQALSQLAQPDVRAAIGKSASARIHAEYSWAGKLSLLEALLQQTDTVTATCIRAEQDKECA</sequence>
<dbReference type="PANTHER" id="PTHR12526:SF600">
    <property type="entry name" value="GLYCOSYL TRANSFERASE GROUP 1"/>
    <property type="match status" value="1"/>
</dbReference>
<evidence type="ECO:0000313" key="2">
    <source>
        <dbReference type="Proteomes" id="UP001165413"/>
    </source>
</evidence>
<dbReference type="Gene3D" id="3.40.50.2000">
    <property type="entry name" value="Glycogen Phosphorylase B"/>
    <property type="match status" value="2"/>
</dbReference>
<dbReference type="Proteomes" id="UP001165413">
    <property type="component" value="Unassembled WGS sequence"/>
</dbReference>
<dbReference type="SUPFAM" id="SSF53756">
    <property type="entry name" value="UDP-Glycosyltransferase/glycogen phosphorylase"/>
    <property type="match status" value="1"/>
</dbReference>
<proteinExistence type="predicted"/>
<name>A0AA41X4J1_9ALTE</name>
<dbReference type="RefSeq" id="WP_254099811.1">
    <property type="nucleotide sequence ID" value="NZ_JANATA010000008.1"/>
</dbReference>